<comment type="caution">
    <text evidence="2">The sequence shown here is derived from an EMBL/GenBank/DDBJ whole genome shotgun (WGS) entry which is preliminary data.</text>
</comment>
<protein>
    <submittedName>
        <fullName evidence="2">Uncharacterized protein</fullName>
    </submittedName>
</protein>
<reference evidence="2 3" key="1">
    <citation type="submission" date="2020-08" db="EMBL/GenBank/DDBJ databases">
        <title>Plant Genome Project.</title>
        <authorList>
            <person name="Zhang R.-G."/>
        </authorList>
    </citation>
    <scope>NUCLEOTIDE SEQUENCE [LARGE SCALE GENOMIC DNA]</scope>
    <source>
        <tissue evidence="2">Rhizome</tissue>
    </source>
</reference>
<feature type="compositionally biased region" description="Low complexity" evidence="1">
    <location>
        <begin position="543"/>
        <end position="554"/>
    </location>
</feature>
<feature type="compositionally biased region" description="Basic and acidic residues" evidence="1">
    <location>
        <begin position="117"/>
        <end position="150"/>
    </location>
</feature>
<feature type="compositionally biased region" description="Polar residues" evidence="1">
    <location>
        <begin position="413"/>
        <end position="426"/>
    </location>
</feature>
<feature type="compositionally biased region" description="Basic and acidic residues" evidence="1">
    <location>
        <begin position="48"/>
        <end position="67"/>
    </location>
</feature>
<feature type="compositionally biased region" description="Basic and acidic residues" evidence="1">
    <location>
        <begin position="230"/>
        <end position="250"/>
    </location>
</feature>
<dbReference type="AlphaFoldDB" id="A0A8J5GCU9"/>
<feature type="region of interest" description="Disordered" evidence="1">
    <location>
        <begin position="967"/>
        <end position="1014"/>
    </location>
</feature>
<dbReference type="PANTHER" id="PTHR34837">
    <property type="entry name" value="OS05G0595500 PROTEIN"/>
    <property type="match status" value="1"/>
</dbReference>
<feature type="compositionally biased region" description="Basic and acidic residues" evidence="1">
    <location>
        <begin position="920"/>
        <end position="929"/>
    </location>
</feature>
<accession>A0A8J5GCU9</accession>
<dbReference type="EMBL" id="JACMSC010000009">
    <property type="protein sequence ID" value="KAG6506066.1"/>
    <property type="molecule type" value="Genomic_DNA"/>
</dbReference>
<evidence type="ECO:0000313" key="3">
    <source>
        <dbReference type="Proteomes" id="UP000734854"/>
    </source>
</evidence>
<feature type="compositionally biased region" description="Basic and acidic residues" evidence="1">
    <location>
        <begin position="427"/>
        <end position="453"/>
    </location>
</feature>
<feature type="region of interest" description="Disordered" evidence="1">
    <location>
        <begin position="381"/>
        <end position="475"/>
    </location>
</feature>
<keyword evidence="3" id="KW-1185">Reference proteome</keyword>
<feature type="compositionally biased region" description="Basic and acidic residues" evidence="1">
    <location>
        <begin position="15"/>
        <end position="37"/>
    </location>
</feature>
<feature type="region of interest" description="Disordered" evidence="1">
    <location>
        <begin position="715"/>
        <end position="738"/>
    </location>
</feature>
<feature type="region of interest" description="Disordered" evidence="1">
    <location>
        <begin position="917"/>
        <end position="941"/>
    </location>
</feature>
<feature type="region of interest" description="Disordered" evidence="1">
    <location>
        <begin position="517"/>
        <end position="594"/>
    </location>
</feature>
<feature type="region of interest" description="Disordered" evidence="1">
    <location>
        <begin position="1"/>
        <end position="250"/>
    </location>
</feature>
<sequence>MPRSSRRRSHRSPKRSSERSDSLEGESLRERKTREEETLGTWGPSVSRDLEAEKRRSVHEHSDKEILNKSNGDTSSEKKRKARGNEEVVVADRWNGGKENDEKRSKGEDFGQLVLDKSSKVKAIDSKNRSSRRYDGAHERDEDRGGRNDSMKGNPERVSSQREVTYYYKDGKEKENNNYQEVQDCRHEKPEDLHSRKHGSRDLSSTEELALKKNAKINERQVQDVLLSAEIEKRPDKHTRRDENEDRDKWLEDIRDFDDRRLSSRDHSRNKSYKDERHDNTKYKGKYRIDNDRDQNHHDEKNQDEWSSKDRISDKSYKFRDENKLQDRHKKTKLHATDQDGTYVDVVDDTKLKDSRRRRYSDEKDDISELKLRGTKEHYEVEKTASSVHRTSSHNGKPRSAYCHTGKIDSSPKNRQFKTFTSSSAHPDNDQNRDTSKHEESIHRISEHEERRCSAVSKGDGITSSGLRDRDAAPRSGKLTIKDDIYSGELSVETFASSKSSKFERPRKSLDAEMVQRSAKYKDRGRGNDVSQIAASARESTPIGSSSIYRSGYIPDCSPNHMHPPPPTRVGTDSPSVLGPYQDDNTANSSERRSYNCYNKHTSDLGIGNGHGNTRKGAPNWPSPATNGFLPLRHGPPPTGFHPTMPQFPPPLLFGVRPMDLAHSSMSYHMHEMAERFSGVSRPFSWHNSLDQFCQPPMQMWDRTNGLLGNETPTYGRQEWDENGQLRGSRGWGMGSEMWKDKNIKNRETLALKKEQGSSTHSPTDEVVHSKSLPTESIDEKQSSDTATSKNEMESPQIVVSKKTSKLSFVSDNKKANYAAIYLSRIDISSDLAGLEMYQRYGVYYLHWHIDKKVESRAQLVLWLILFQMNKYGNKEKNSILKSFFPTAKDDIFKKAMSVYQKNSKILWMNHAVLQTGSSKETEPKKASENEAAPSGNDLDSLEKVTAISGDDDSANNMLVDNAIKSAEDSNLGSAVSPGAVDPYNNGPETNETASAGEDTASVSRIPYFDENTH</sequence>
<dbReference type="PANTHER" id="PTHR34837:SF1">
    <property type="entry name" value="LOW PROTEIN: ZINC FINGER CCCH DOMAIN PROTEIN"/>
    <property type="match status" value="1"/>
</dbReference>
<proteinExistence type="predicted"/>
<feature type="compositionally biased region" description="Basic and acidic residues" evidence="1">
    <location>
        <begin position="183"/>
        <end position="194"/>
    </location>
</feature>
<evidence type="ECO:0000313" key="2">
    <source>
        <dbReference type="EMBL" id="KAG6506066.1"/>
    </source>
</evidence>
<feature type="region of interest" description="Disordered" evidence="1">
    <location>
        <begin position="753"/>
        <end position="797"/>
    </location>
</feature>
<organism evidence="2 3">
    <name type="scientific">Zingiber officinale</name>
    <name type="common">Ginger</name>
    <name type="synonym">Amomum zingiber</name>
    <dbReference type="NCBI Taxonomy" id="94328"/>
    <lineage>
        <taxon>Eukaryota</taxon>
        <taxon>Viridiplantae</taxon>
        <taxon>Streptophyta</taxon>
        <taxon>Embryophyta</taxon>
        <taxon>Tracheophyta</taxon>
        <taxon>Spermatophyta</taxon>
        <taxon>Magnoliopsida</taxon>
        <taxon>Liliopsida</taxon>
        <taxon>Zingiberales</taxon>
        <taxon>Zingiberaceae</taxon>
        <taxon>Zingiber</taxon>
    </lineage>
</organism>
<evidence type="ECO:0000256" key="1">
    <source>
        <dbReference type="SAM" id="MobiDB-lite"/>
    </source>
</evidence>
<gene>
    <name evidence="2" type="ORF">ZIOFF_031381</name>
</gene>
<feature type="compositionally biased region" description="Basic residues" evidence="1">
    <location>
        <begin position="1"/>
        <end position="14"/>
    </location>
</feature>
<dbReference type="Proteomes" id="UP000734854">
    <property type="component" value="Unassembled WGS sequence"/>
</dbReference>
<feature type="compositionally biased region" description="Basic and acidic residues" evidence="1">
    <location>
        <begin position="95"/>
        <end position="109"/>
    </location>
</feature>
<name>A0A8J5GCU9_ZINOF</name>
<feature type="compositionally biased region" description="Polar residues" evidence="1">
    <location>
        <begin position="384"/>
        <end position="395"/>
    </location>
</feature>
<feature type="region of interest" description="Disordered" evidence="1">
    <location>
        <begin position="262"/>
        <end position="310"/>
    </location>
</feature>